<evidence type="ECO:0000313" key="3">
    <source>
        <dbReference type="Proteomes" id="UP000264980"/>
    </source>
</evidence>
<name>A0A345CX62_9GAMM</name>
<proteinExistence type="predicted"/>
<feature type="signal peptide" evidence="1">
    <location>
        <begin position="1"/>
        <end position="24"/>
    </location>
</feature>
<evidence type="ECO:0000256" key="1">
    <source>
        <dbReference type="SAM" id="SignalP"/>
    </source>
</evidence>
<reference evidence="2 3" key="1">
    <citation type="submission" date="2016-01" db="EMBL/GenBank/DDBJ databases">
        <authorList>
            <person name="Oliw E.H."/>
        </authorList>
    </citation>
    <scope>NUCLEOTIDE SEQUENCE [LARGE SCALE GENOMIC DNA]</scope>
    <source>
        <strain evidence="2 3">MDcuke</strain>
    </source>
</reference>
<feature type="chain" id="PRO_5016682855" evidence="1">
    <location>
        <begin position="25"/>
        <end position="134"/>
    </location>
</feature>
<dbReference type="Proteomes" id="UP000264980">
    <property type="component" value="Chromosome"/>
</dbReference>
<protein>
    <submittedName>
        <fullName evidence="2">DUF2531 family protein</fullName>
    </submittedName>
</protein>
<gene>
    <name evidence="2" type="ORF">AV903_21735</name>
</gene>
<evidence type="ECO:0000313" key="2">
    <source>
        <dbReference type="EMBL" id="AXF78029.1"/>
    </source>
</evidence>
<dbReference type="RefSeq" id="WP_082103813.1">
    <property type="nucleotide sequence ID" value="NZ_CP013970.1"/>
</dbReference>
<dbReference type="EMBL" id="CP013970">
    <property type="protein sequence ID" value="AXF78029.1"/>
    <property type="molecule type" value="Genomic_DNA"/>
</dbReference>
<accession>A0A345CX62</accession>
<sequence>MMIYSCSNRYLLALVLMLSGQCYAQRNPFLPPHDISCLNVQPAAPLWQLRGIVGQPGDYRAWLVSPQGKGKLWGKGQKPDARWQLSQLDALGITVMRSAGCTTPLKMMLRRDIYANEKDFISSDPATPSPGAMQ</sequence>
<keyword evidence="1" id="KW-0732">Signal</keyword>
<organism evidence="2 3">
    <name type="scientific">Erwinia tracheiphila</name>
    <dbReference type="NCBI Taxonomy" id="65700"/>
    <lineage>
        <taxon>Bacteria</taxon>
        <taxon>Pseudomonadati</taxon>
        <taxon>Pseudomonadota</taxon>
        <taxon>Gammaproteobacteria</taxon>
        <taxon>Enterobacterales</taxon>
        <taxon>Erwiniaceae</taxon>
        <taxon>Erwinia</taxon>
    </lineage>
</organism>
<dbReference type="AlphaFoldDB" id="A0A345CX62"/>